<dbReference type="Proteomes" id="UP001470230">
    <property type="component" value="Unassembled WGS sequence"/>
</dbReference>
<organism evidence="2 3">
    <name type="scientific">Tritrichomonas musculus</name>
    <dbReference type="NCBI Taxonomy" id="1915356"/>
    <lineage>
        <taxon>Eukaryota</taxon>
        <taxon>Metamonada</taxon>
        <taxon>Parabasalia</taxon>
        <taxon>Tritrichomonadida</taxon>
        <taxon>Tritrichomonadidae</taxon>
        <taxon>Tritrichomonas</taxon>
    </lineage>
</organism>
<gene>
    <name evidence="2" type="ORF">M9Y10_038332</name>
</gene>
<evidence type="ECO:0000313" key="2">
    <source>
        <dbReference type="EMBL" id="KAK8887294.1"/>
    </source>
</evidence>
<evidence type="ECO:0008006" key="4">
    <source>
        <dbReference type="Google" id="ProtNLM"/>
    </source>
</evidence>
<protein>
    <recommendedName>
        <fullName evidence="4">Saposin B-type domain-containing protein</fullName>
    </recommendedName>
</protein>
<comment type="caution">
    <text evidence="2">The sequence shown here is derived from an EMBL/GenBank/DDBJ whole genome shotgun (WGS) entry which is preliminary data.</text>
</comment>
<evidence type="ECO:0000256" key="1">
    <source>
        <dbReference type="SAM" id="SignalP"/>
    </source>
</evidence>
<accession>A0ABR2K841</accession>
<feature type="chain" id="PRO_5045201330" description="Saposin B-type domain-containing protein" evidence="1">
    <location>
        <begin position="17"/>
        <end position="191"/>
    </location>
</feature>
<sequence>MLFFFLVNVYSVNWLAFDTERKLISACNLCQMVVDHMQLNFSNFSKPNPNSPCSQPDNPNMYCKLIADIHNDITSRYEEEVPSDYCSIHGPCIFEPPSDLMGINCAQCLNIITYTFEAEQQKRESVLKIYCSSAIGSTITFCNGVEYVISKSMKNQFLQYNSATDFCIEAAFCNYNNHIDDQDQAKEEKDL</sequence>
<reference evidence="2 3" key="1">
    <citation type="submission" date="2024-04" db="EMBL/GenBank/DDBJ databases">
        <title>Tritrichomonas musculus Genome.</title>
        <authorList>
            <person name="Alves-Ferreira E."/>
            <person name="Grigg M."/>
            <person name="Lorenzi H."/>
            <person name="Galac M."/>
        </authorList>
    </citation>
    <scope>NUCLEOTIDE SEQUENCE [LARGE SCALE GENOMIC DNA]</scope>
    <source>
        <strain evidence="2 3">EAF2021</strain>
    </source>
</reference>
<evidence type="ECO:0000313" key="3">
    <source>
        <dbReference type="Proteomes" id="UP001470230"/>
    </source>
</evidence>
<dbReference type="EMBL" id="JAPFFF010000006">
    <property type="protein sequence ID" value="KAK8887294.1"/>
    <property type="molecule type" value="Genomic_DNA"/>
</dbReference>
<proteinExistence type="predicted"/>
<keyword evidence="1" id="KW-0732">Signal</keyword>
<keyword evidence="3" id="KW-1185">Reference proteome</keyword>
<name>A0ABR2K841_9EUKA</name>
<feature type="signal peptide" evidence="1">
    <location>
        <begin position="1"/>
        <end position="16"/>
    </location>
</feature>